<organism evidence="2 3">
    <name type="scientific">Pseudenterobacter timonensis</name>
    <dbReference type="NCBI Taxonomy" id="1755099"/>
    <lineage>
        <taxon>Bacteria</taxon>
        <taxon>Pseudomonadati</taxon>
        <taxon>Pseudomonadota</taxon>
        <taxon>Gammaproteobacteria</taxon>
        <taxon>Enterobacterales</taxon>
        <taxon>Enterobacteriaceae</taxon>
        <taxon>Pseudenterobacter</taxon>
    </lineage>
</organism>
<feature type="transmembrane region" description="Helical" evidence="1">
    <location>
        <begin position="83"/>
        <end position="101"/>
    </location>
</feature>
<reference evidence="2" key="1">
    <citation type="submission" date="2022-12" db="EMBL/GenBank/DDBJ databases">
        <title>NDM-1 containing novel ST 2018 Pseudenterobacter timonensis.</title>
        <authorList>
            <person name="Halder G."/>
            <person name="Mandal S."/>
            <person name="Dutta S."/>
        </authorList>
    </citation>
    <scope>NUCLEOTIDE SEQUENCE</scope>
    <source>
        <strain evidence="2">CNCI147</strain>
    </source>
</reference>
<name>A0AAE4IW26_9ENTR</name>
<feature type="transmembrane region" description="Helical" evidence="1">
    <location>
        <begin position="54"/>
        <end position="76"/>
    </location>
</feature>
<proteinExistence type="predicted"/>
<protein>
    <submittedName>
        <fullName evidence="2">Uncharacterized protein</fullName>
    </submittedName>
</protein>
<keyword evidence="1" id="KW-0812">Transmembrane</keyword>
<comment type="caution">
    <text evidence="2">The sequence shown here is derived from an EMBL/GenBank/DDBJ whole genome shotgun (WGS) entry which is preliminary data.</text>
</comment>
<evidence type="ECO:0000256" key="1">
    <source>
        <dbReference type="SAM" id="Phobius"/>
    </source>
</evidence>
<sequence>MAPGKNVGQWLLRFFCFFVIFSASILAELGHDFMMFDRFSSAFGYISAPRWDDLVVGVCAFISVLLTSLVTLIVSGKSEASRWLVQIVVYLVLFAAIYTALPEQYVSFILIAGGALVLTSLLVFVAAKQPNKQCK</sequence>
<feature type="transmembrane region" description="Helical" evidence="1">
    <location>
        <begin position="107"/>
        <end position="127"/>
    </location>
</feature>
<evidence type="ECO:0000313" key="3">
    <source>
        <dbReference type="Proteomes" id="UP001248822"/>
    </source>
</evidence>
<dbReference type="EMBL" id="JAQGEC010000017">
    <property type="protein sequence ID" value="MDR9891970.1"/>
    <property type="molecule type" value="Genomic_DNA"/>
</dbReference>
<accession>A0AAE4IW26</accession>
<dbReference type="RefSeq" id="WP_310827124.1">
    <property type="nucleotide sequence ID" value="NZ_JAQGEC010000017.1"/>
</dbReference>
<keyword evidence="1" id="KW-1133">Transmembrane helix</keyword>
<feature type="transmembrane region" description="Helical" evidence="1">
    <location>
        <begin position="12"/>
        <end position="34"/>
    </location>
</feature>
<evidence type="ECO:0000313" key="2">
    <source>
        <dbReference type="EMBL" id="MDR9891970.1"/>
    </source>
</evidence>
<dbReference type="Proteomes" id="UP001248822">
    <property type="component" value="Unassembled WGS sequence"/>
</dbReference>
<keyword evidence="1" id="KW-0472">Membrane</keyword>
<dbReference type="AlphaFoldDB" id="A0AAE4IW26"/>
<gene>
    <name evidence="2" type="ORF">O7047_17265</name>
</gene>